<dbReference type="PATRIC" id="fig|398512.5.peg.4971"/>
<accession>A0A0L6JVK7</accession>
<dbReference type="AlphaFoldDB" id="A0A0L6JVK7"/>
<sequence>MPRGDGTGPMGIGPMTGRGAGNCVGYASVGSANRGVGFGRGIGSGRGFRRMFCLTGMPGWARTGYSPAMPGAQAIDEKTALKNQEDFLEKQLQQVKERLKDFDEQK</sequence>
<name>A0A0L6JVK7_9FIRM</name>
<organism evidence="2 3">
    <name type="scientific">Pseudobacteroides cellulosolvens ATCC 35603 = DSM 2933</name>
    <dbReference type="NCBI Taxonomy" id="398512"/>
    <lineage>
        <taxon>Bacteria</taxon>
        <taxon>Bacillati</taxon>
        <taxon>Bacillota</taxon>
        <taxon>Clostridia</taxon>
        <taxon>Eubacteriales</taxon>
        <taxon>Oscillospiraceae</taxon>
        <taxon>Pseudobacteroides</taxon>
    </lineage>
</organism>
<dbReference type="eggNOG" id="ENOG5032Y53">
    <property type="taxonomic scope" value="Bacteria"/>
</dbReference>
<dbReference type="Pfam" id="PF17253">
    <property type="entry name" value="DUF5320"/>
    <property type="match status" value="1"/>
</dbReference>
<dbReference type="RefSeq" id="WP_036935518.1">
    <property type="nucleotide sequence ID" value="NZ_JQKC01000001.1"/>
</dbReference>
<dbReference type="STRING" id="398512.Bccel_4741"/>
<dbReference type="OrthoDB" id="9815278at2"/>
<evidence type="ECO:0000313" key="3">
    <source>
        <dbReference type="Proteomes" id="UP000036923"/>
    </source>
</evidence>
<reference evidence="3" key="1">
    <citation type="submission" date="2015-07" db="EMBL/GenBank/DDBJ databases">
        <title>Near-Complete Genome Sequence of the Cellulolytic Bacterium Bacteroides (Pseudobacteroides) cellulosolvens ATCC 35603.</title>
        <authorList>
            <person name="Dassa B."/>
            <person name="Utturkar S.M."/>
            <person name="Klingeman D.M."/>
            <person name="Hurt R.A."/>
            <person name="Keller M."/>
            <person name="Xu J."/>
            <person name="Reddy Y.H.K."/>
            <person name="Borovok I."/>
            <person name="Grinberg I.R."/>
            <person name="Lamed R."/>
            <person name="Zhivin O."/>
            <person name="Bayer E.A."/>
            <person name="Brown S.D."/>
        </authorList>
    </citation>
    <scope>NUCLEOTIDE SEQUENCE [LARGE SCALE GENOMIC DNA]</scope>
    <source>
        <strain evidence="3">DSM 2933</strain>
    </source>
</reference>
<protein>
    <recommendedName>
        <fullName evidence="4">DUF5320 domain-containing protein</fullName>
    </recommendedName>
</protein>
<proteinExistence type="predicted"/>
<keyword evidence="1" id="KW-0175">Coiled coil</keyword>
<dbReference type="InterPro" id="IPR035205">
    <property type="entry name" value="DUF5320"/>
</dbReference>
<evidence type="ECO:0008006" key="4">
    <source>
        <dbReference type="Google" id="ProtNLM"/>
    </source>
</evidence>
<comment type="caution">
    <text evidence="2">The sequence shown here is derived from an EMBL/GenBank/DDBJ whole genome shotgun (WGS) entry which is preliminary data.</text>
</comment>
<evidence type="ECO:0000256" key="1">
    <source>
        <dbReference type="SAM" id="Coils"/>
    </source>
</evidence>
<keyword evidence="3" id="KW-1185">Reference proteome</keyword>
<feature type="coiled-coil region" evidence="1">
    <location>
        <begin position="78"/>
        <end position="105"/>
    </location>
</feature>
<dbReference type="EMBL" id="LGTC01000001">
    <property type="protein sequence ID" value="KNY29467.1"/>
    <property type="molecule type" value="Genomic_DNA"/>
</dbReference>
<dbReference type="Proteomes" id="UP000036923">
    <property type="component" value="Unassembled WGS sequence"/>
</dbReference>
<evidence type="ECO:0000313" key="2">
    <source>
        <dbReference type="EMBL" id="KNY29467.1"/>
    </source>
</evidence>
<gene>
    <name evidence="2" type="ORF">Bccel_4741</name>
</gene>